<reference evidence="1" key="1">
    <citation type="submission" date="2022-08" db="EMBL/GenBank/DDBJ databases">
        <title>Genome Sequence of Fusarium decemcellulare.</title>
        <authorList>
            <person name="Buettner E."/>
        </authorList>
    </citation>
    <scope>NUCLEOTIDE SEQUENCE</scope>
    <source>
        <strain evidence="1">Babe19</strain>
    </source>
</reference>
<evidence type="ECO:0000313" key="1">
    <source>
        <dbReference type="EMBL" id="KAJ3541999.1"/>
    </source>
</evidence>
<name>A0ACC1SL22_9HYPO</name>
<sequence>MSLPPAPQAPQLNEEEQKLVSKLREWLQPTKYNSPGGEYAKHVRAYIPGTGAWVRKSPEFRNWHGTLETDQQQTGCLWVHGVPGSGKSVLAASIVQHLEGVEPESPVLFFFFRQIVQRNHDPKYLVRDFAAQLLPYSANLRHELNELSQSSGTVDGMELRQVWDALVRAIGAMDKVYCVADALDEMDNEHFEFISKLRHLGLSNPRKVKVVLTSRPVPSIVNVLRDPGIVEVKLQPSMIYPDIVKYVNVRLGSLIPRLSADKEQLVRDTICQRAQGLFLHARLITDTLTENLKLDIVTEETLPDSMERTPASLKEFYEHMLVEHAARSGVDREHQVRILSCVINASRPMRVIELGSLIAHMRGEPDDLKKGKTLVTEGCGRLLEVLEDETVSVIHHSFTEFLRDETRNRRGAFPVLDSARAHGEMAVALLEYLDSIPFQPTAVSCRRGSITGSEITEDSGPEIIQDGELEIIEDGEPEIIQDDDDSEIMEDESGTIEDGKSDSGYSDYSGAIDHDIEPTNDKVKDLHLENALMRYALDNWVYHAKNADHADPLVLKALHKFLRQGGPAFELSTHDARGSRASYDPQFAPIHLASQFGLVAYAEQLITADPTLVEAKDGSGGTPLAVAAEYGQTEIAKLVLEHGAEPDSPDRFGQKPMHHCATQGDAGVAKLLLEKGVSPRTKTTKYSKNHMYYYGERNDGKTALQFACQHYDKSDVLHAFVPYLTPEDASECLNWVKDAERLEAILKIGVFDIDRFSKKGKTALFRFAENHDDKCVEILVKYGADPNKRCSPEEYRTDEGEKDENGNVHFPNGPTPIHAFSGCCRTISLHWSTLEPSRQCLKHLLDAGGDINATCHTNRYEFGKDDDLNALHFAVMKGDSFMWGSSATSAALLSELLVENGANVNALSKNSETPAHYATTEYAGVFELLGKHGADLNKKNDEGLTPLLQRTHPSRKEHFPTDTLDAMLSAGADVSAVSKIGSSVIHFLMASAGEGGWHCRGEKGLNQPLFKGLVAAGADLNRKNDKGLPPLHLYDARYDLDKDEPVLRELVNDGLDVNARDSEGKCMLAKILDQYYSHGVGERDLKLDVAAMFVRLGAKADAVDNHGESLLHKALRKNDPLQWIRFFVAEGADYMLESPDGDTLIQLTIKHVAKDKANEVIDYLVKLGVPNSDKNNKGQTRLHLASAESEYIGNWDRHTMITILEEYKAASKPVDEADNLGATPLHYAASVDTINVGRLLRAGADPTLLTNEGVSPLHIAAVARQPNTVGILLSEYEKRGKIKTMIDLQSNDALKRTALHFACRSGRPESVRYLIAHGANVHAVDAKGLTPLHAALEFPRRVTFVGIWRHKRVADIVSMLAEAGCDLNAEVDIDDIQMTPLDIAIKDGFREMAIVLNELGASSYGANLDVKLFNDAELETEVQLLMDLSNGKEIVDERYTGSRRILKNLPEEVFKLLRQGRYGAIRDFAQKGGDSLALDESNDCTAAHVLATGGYSDLIRLFKEQAVSLSSPDWMKEKDNPGTLLGAVCGSEMPNLPMIKLLVEEFGLDVNERSNPRGYIYKLGNATPLHSLACGLHWWNVEAVEYLIQQGADIEAKNAYGHTPLLAAISSDYPSGFWKVETVKVLLEHGANVEASGLFSSSGTCLRIANDVAITKLLLQYGADAKSPLHVGSLSHAVELLQEEMAQVLIEAGQDVNVAAGRDLVEVGIRRIPRKPYPLHQAAHRTDRTDLPSDWAVKSASMTRLLLSKGADPFCTYGNGETILQLVIEGHGVVEPFLELEGLDVHRRGSKGRTLLISACVPTSFQRDSYATDSKPPSFANFEAILGLLKLGAAVDAVDEEGRTALHWLVTMAAEFDGKRKAAFNALLEADSSLIHVRDNKGFKPLHLALKSRQTWVVQRLIEAGADIKEADPLGNNALHCYAPGLLGEKNSAADTAGDFKWLLRHALDINARNTAGETPLFAFISAGWKDMGLLKENTAFHTVYLGLFIDAGADIKTANNNGTTLLHVVAGTRLRGYSELGEDNVDTFKKLLELGADPRAEDDKMRSAIDCAVAREKTGITQLFKGEGKKVSLDDEEEEEDSDEESEPGYEIVESVKSGSNGA</sequence>
<organism evidence="1 2">
    <name type="scientific">Fusarium decemcellulare</name>
    <dbReference type="NCBI Taxonomy" id="57161"/>
    <lineage>
        <taxon>Eukaryota</taxon>
        <taxon>Fungi</taxon>
        <taxon>Dikarya</taxon>
        <taxon>Ascomycota</taxon>
        <taxon>Pezizomycotina</taxon>
        <taxon>Sordariomycetes</taxon>
        <taxon>Hypocreomycetidae</taxon>
        <taxon>Hypocreales</taxon>
        <taxon>Nectriaceae</taxon>
        <taxon>Fusarium</taxon>
        <taxon>Fusarium decemcellulare species complex</taxon>
    </lineage>
</organism>
<accession>A0ACC1SL22</accession>
<protein>
    <submittedName>
        <fullName evidence="1">Uncharacterized protein</fullName>
    </submittedName>
</protein>
<comment type="caution">
    <text evidence="1">The sequence shown here is derived from an EMBL/GenBank/DDBJ whole genome shotgun (WGS) entry which is preliminary data.</text>
</comment>
<proteinExistence type="predicted"/>
<gene>
    <name evidence="1" type="ORF">NM208_g4326</name>
</gene>
<dbReference type="EMBL" id="JANRMS010000320">
    <property type="protein sequence ID" value="KAJ3541999.1"/>
    <property type="molecule type" value="Genomic_DNA"/>
</dbReference>
<keyword evidence="2" id="KW-1185">Reference proteome</keyword>
<dbReference type="Proteomes" id="UP001148629">
    <property type="component" value="Unassembled WGS sequence"/>
</dbReference>
<evidence type="ECO:0000313" key="2">
    <source>
        <dbReference type="Proteomes" id="UP001148629"/>
    </source>
</evidence>